<keyword evidence="2" id="KW-1185">Reference proteome</keyword>
<dbReference type="Proteomes" id="UP000812961">
    <property type="component" value="Unassembled WGS sequence"/>
</dbReference>
<protein>
    <recommendedName>
        <fullName evidence="3">Phage integrase SAM-like domain-containing protein</fullName>
    </recommendedName>
</protein>
<reference evidence="1 2" key="1">
    <citation type="submission" date="2021-08" db="EMBL/GenBank/DDBJ databases">
        <title>The genome sequence of Chitinophaga sp. B61.</title>
        <authorList>
            <person name="Zhang X."/>
        </authorList>
    </citation>
    <scope>NUCLEOTIDE SEQUENCE [LARGE SCALE GENOMIC DNA]</scope>
    <source>
        <strain evidence="1 2">B61</strain>
    </source>
</reference>
<comment type="caution">
    <text evidence="1">The sequence shown here is derived from an EMBL/GenBank/DDBJ whole genome shotgun (WGS) entry which is preliminary data.</text>
</comment>
<accession>A0ABS7G782</accession>
<dbReference type="EMBL" id="JAICCF010000001">
    <property type="protein sequence ID" value="MBW8683500.1"/>
    <property type="molecule type" value="Genomic_DNA"/>
</dbReference>
<name>A0ABS7G782_9BACT</name>
<organism evidence="1 2">
    <name type="scientific">Chitinophaga rhizophila</name>
    <dbReference type="NCBI Taxonomy" id="2866212"/>
    <lineage>
        <taxon>Bacteria</taxon>
        <taxon>Pseudomonadati</taxon>
        <taxon>Bacteroidota</taxon>
        <taxon>Chitinophagia</taxon>
        <taxon>Chitinophagales</taxon>
        <taxon>Chitinophagaceae</taxon>
        <taxon>Chitinophaga</taxon>
    </lineage>
</organism>
<dbReference type="RefSeq" id="WP_220248719.1">
    <property type="nucleotide sequence ID" value="NZ_JAICCF010000001.1"/>
</dbReference>
<evidence type="ECO:0000313" key="1">
    <source>
        <dbReference type="EMBL" id="MBW8683500.1"/>
    </source>
</evidence>
<sequence length="258" mass="30266">MTIEKMNCTIKHFESLITTQDVEFCRQANGSYASLRFLMEDAVNNFKYNQDETHRYLKFDTTGLITQMIFEVDKTMSHLESDITKLTTKFIRHIESYFEKTYNIQFQPHRITGKDPLTIDSYCYVLQNIIQQLGSDLNVVSKTRTIGQFRRLFMFQRCKPHLTNNKIVMPDLQKQDSRLETLCYAISLFLYGNTRMTRELEAFKQQLTGNYCFEAKQITEVVSIKGYKNGRADLQFTTAELAAGFYQFYDLANPLVER</sequence>
<proteinExistence type="predicted"/>
<evidence type="ECO:0008006" key="3">
    <source>
        <dbReference type="Google" id="ProtNLM"/>
    </source>
</evidence>
<evidence type="ECO:0000313" key="2">
    <source>
        <dbReference type="Proteomes" id="UP000812961"/>
    </source>
</evidence>
<gene>
    <name evidence="1" type="ORF">K1Y79_04060</name>
</gene>